<evidence type="ECO:0000256" key="1">
    <source>
        <dbReference type="ARBA" id="ARBA00022737"/>
    </source>
</evidence>
<gene>
    <name evidence="2" type="ORF">ELE36_11005</name>
</gene>
<accession>A0A411HKB7</accession>
<evidence type="ECO:0008006" key="4">
    <source>
        <dbReference type="Google" id="ProtNLM"/>
    </source>
</evidence>
<dbReference type="PANTHER" id="PTHR37456">
    <property type="entry name" value="SI:CH211-266K2.1"/>
    <property type="match status" value="1"/>
</dbReference>
<dbReference type="InterPro" id="IPR008160">
    <property type="entry name" value="Collagen"/>
</dbReference>
<dbReference type="AlphaFoldDB" id="A0A411HKB7"/>
<name>A0A411HKB7_9GAMM</name>
<dbReference type="InterPro" id="IPR050938">
    <property type="entry name" value="Collagen_Structural_Proteins"/>
</dbReference>
<keyword evidence="1" id="KW-0677">Repeat</keyword>
<proteinExistence type="predicted"/>
<dbReference type="Pfam" id="PF01391">
    <property type="entry name" value="Collagen"/>
    <property type="match status" value="1"/>
</dbReference>
<dbReference type="EMBL" id="CP035704">
    <property type="protein sequence ID" value="QBB70840.1"/>
    <property type="molecule type" value="Genomic_DNA"/>
</dbReference>
<evidence type="ECO:0000313" key="3">
    <source>
        <dbReference type="Proteomes" id="UP000291562"/>
    </source>
</evidence>
<dbReference type="PANTHER" id="PTHR37456:SF3">
    <property type="entry name" value="COLLAGEN ALPHA-1(XXV) CHAIN"/>
    <property type="match status" value="1"/>
</dbReference>
<dbReference type="KEGG" id="xbc:ELE36_11005"/>
<organism evidence="2 3">
    <name type="scientific">Pseudolysobacter antarcticus</name>
    <dbReference type="NCBI Taxonomy" id="2511995"/>
    <lineage>
        <taxon>Bacteria</taxon>
        <taxon>Pseudomonadati</taxon>
        <taxon>Pseudomonadota</taxon>
        <taxon>Gammaproteobacteria</taxon>
        <taxon>Lysobacterales</taxon>
        <taxon>Rhodanobacteraceae</taxon>
        <taxon>Pseudolysobacter</taxon>
    </lineage>
</organism>
<dbReference type="OrthoDB" id="2859205at2"/>
<evidence type="ECO:0000313" key="2">
    <source>
        <dbReference type="EMBL" id="QBB70840.1"/>
    </source>
</evidence>
<sequence length="410" mass="39700">MIDATSRSACCVVRGNKKTGLQAILLPETLGAAHRVSCKLTNGDNFMKQDPARLPQRRVLAVALSLLNVGAIADASAADVQINTPPAGNFVVKDNTGATTLLEVDGSGVVTVPYLATAPTTYSNAVCFGSGGVLGQCASAAGVTGATGATGATGSPGPAGVTGAMGLTGAIGVTGSAGLVGAAGATGPAGATGAVGATGSIGPVGVTGATGLAGATGAIGATGAVGAAGGLIPFSTGIILSGATVVSASPVLMGFGNHTTEVISGAGESTMPPEAAGFAFPIPFAGTVQNLQVSADLLVASVVSINVVGLQYDFTVFLAPAVANNGMDHLAASYVTTPLSSSLRFGFPNTIVTAGTFRSATNINTGTVLTVAAGDRIGIRIRTLGATDSSAADITQLSFSATLSYTRNAP</sequence>
<reference evidence="2 3" key="1">
    <citation type="submission" date="2019-01" db="EMBL/GenBank/DDBJ databases">
        <title>Pseudolysobacter antarctica gen. nov., sp. nov., isolated from Fildes Peninsula, Antarctica.</title>
        <authorList>
            <person name="Wei Z."/>
            <person name="Peng F."/>
        </authorList>
    </citation>
    <scope>NUCLEOTIDE SEQUENCE [LARGE SCALE GENOMIC DNA]</scope>
    <source>
        <strain evidence="2 3">AQ6-296</strain>
    </source>
</reference>
<dbReference type="Proteomes" id="UP000291562">
    <property type="component" value="Chromosome"/>
</dbReference>
<keyword evidence="3" id="KW-1185">Reference proteome</keyword>
<protein>
    <recommendedName>
        <fullName evidence="4">Collagen-like protein</fullName>
    </recommendedName>
</protein>